<feature type="region of interest" description="Disordered" evidence="1">
    <location>
        <begin position="1"/>
        <end position="23"/>
    </location>
</feature>
<dbReference type="Proteomes" id="UP000095282">
    <property type="component" value="Unplaced"/>
</dbReference>
<proteinExistence type="predicted"/>
<name>A0A1I7UJ61_9PELO</name>
<feature type="region of interest" description="Disordered" evidence="1">
    <location>
        <begin position="187"/>
        <end position="211"/>
    </location>
</feature>
<feature type="compositionally biased region" description="Basic residues" evidence="1">
    <location>
        <begin position="200"/>
        <end position="211"/>
    </location>
</feature>
<sequence>MFNIFRGPPGPPTTTEPPRPGCDTEPEIKKIKCLNESEHEIPYGGYLKYTHARMRSDDLFELAGKVIVKEEAKKLLNLPPPPPWTNYKEITNASTLDAYFEMRNGGGRELSLDNNEFFEKNVRAAVKLIDERAPVIRTVAKCLLEDVIGTDMVDRLTIGRIADEQRWRIEPKMRRAIRRLAELYCHDDDDDEEPTTTPKPVKKAKKPKKSG</sequence>
<feature type="compositionally biased region" description="Pro residues" evidence="1">
    <location>
        <begin position="8"/>
        <end position="20"/>
    </location>
</feature>
<keyword evidence="2" id="KW-1185">Reference proteome</keyword>
<evidence type="ECO:0000313" key="2">
    <source>
        <dbReference type="Proteomes" id="UP000095282"/>
    </source>
</evidence>
<evidence type="ECO:0000313" key="3">
    <source>
        <dbReference type="WBParaSite" id="Csp11.Scaffold629.g9853.t1"/>
    </source>
</evidence>
<accession>A0A1I7UJ61</accession>
<organism evidence="2 3">
    <name type="scientific">Caenorhabditis tropicalis</name>
    <dbReference type="NCBI Taxonomy" id="1561998"/>
    <lineage>
        <taxon>Eukaryota</taxon>
        <taxon>Metazoa</taxon>
        <taxon>Ecdysozoa</taxon>
        <taxon>Nematoda</taxon>
        <taxon>Chromadorea</taxon>
        <taxon>Rhabditida</taxon>
        <taxon>Rhabditina</taxon>
        <taxon>Rhabditomorpha</taxon>
        <taxon>Rhabditoidea</taxon>
        <taxon>Rhabditidae</taxon>
        <taxon>Peloderinae</taxon>
        <taxon>Caenorhabditis</taxon>
    </lineage>
</organism>
<dbReference type="AlphaFoldDB" id="A0A1I7UJ61"/>
<protein>
    <submittedName>
        <fullName evidence="3">DUF4145 domain-containing protein</fullName>
    </submittedName>
</protein>
<reference evidence="3" key="1">
    <citation type="submission" date="2016-11" db="UniProtKB">
        <authorList>
            <consortium name="WormBaseParasite"/>
        </authorList>
    </citation>
    <scope>IDENTIFICATION</scope>
</reference>
<dbReference type="WBParaSite" id="Csp11.Scaffold629.g9853.t1">
    <property type="protein sequence ID" value="Csp11.Scaffold629.g9853.t1"/>
    <property type="gene ID" value="Csp11.Scaffold629.g9853"/>
</dbReference>
<evidence type="ECO:0000256" key="1">
    <source>
        <dbReference type="SAM" id="MobiDB-lite"/>
    </source>
</evidence>